<comment type="caution">
    <text evidence="1">The sequence shown here is derived from an EMBL/GenBank/DDBJ whole genome shotgun (WGS) entry which is preliminary data.</text>
</comment>
<evidence type="ECO:0000313" key="1">
    <source>
        <dbReference type="EMBL" id="KAI5662158.1"/>
    </source>
</evidence>
<accession>A0ACC0AMH7</accession>
<gene>
    <name evidence="1" type="ORF">M9H77_21481</name>
</gene>
<organism evidence="1 2">
    <name type="scientific">Catharanthus roseus</name>
    <name type="common">Madagascar periwinkle</name>
    <name type="synonym">Vinca rosea</name>
    <dbReference type="NCBI Taxonomy" id="4058"/>
    <lineage>
        <taxon>Eukaryota</taxon>
        <taxon>Viridiplantae</taxon>
        <taxon>Streptophyta</taxon>
        <taxon>Embryophyta</taxon>
        <taxon>Tracheophyta</taxon>
        <taxon>Spermatophyta</taxon>
        <taxon>Magnoliopsida</taxon>
        <taxon>eudicotyledons</taxon>
        <taxon>Gunneridae</taxon>
        <taxon>Pentapetalae</taxon>
        <taxon>asterids</taxon>
        <taxon>lamiids</taxon>
        <taxon>Gentianales</taxon>
        <taxon>Apocynaceae</taxon>
        <taxon>Rauvolfioideae</taxon>
        <taxon>Vinceae</taxon>
        <taxon>Catharanthinae</taxon>
        <taxon>Catharanthus</taxon>
    </lineage>
</organism>
<reference evidence="2" key="1">
    <citation type="journal article" date="2023" name="Nat. Plants">
        <title>Single-cell RNA sequencing provides a high-resolution roadmap for understanding the multicellular compartmentation of specialized metabolism.</title>
        <authorList>
            <person name="Sun S."/>
            <person name="Shen X."/>
            <person name="Li Y."/>
            <person name="Li Y."/>
            <person name="Wang S."/>
            <person name="Li R."/>
            <person name="Zhang H."/>
            <person name="Shen G."/>
            <person name="Guo B."/>
            <person name="Wei J."/>
            <person name="Xu J."/>
            <person name="St-Pierre B."/>
            <person name="Chen S."/>
            <person name="Sun C."/>
        </authorList>
    </citation>
    <scope>NUCLEOTIDE SEQUENCE [LARGE SCALE GENOMIC DNA]</scope>
</reference>
<protein>
    <submittedName>
        <fullName evidence="1">Uncharacterized protein</fullName>
    </submittedName>
</protein>
<proteinExistence type="predicted"/>
<name>A0ACC0AMH7_CATRO</name>
<evidence type="ECO:0000313" key="2">
    <source>
        <dbReference type="Proteomes" id="UP001060085"/>
    </source>
</evidence>
<dbReference type="Proteomes" id="UP001060085">
    <property type="component" value="Linkage Group LG05"/>
</dbReference>
<sequence>MDRVEKVEMMDDDYIANYLKKWNLKEKQNVSIDLDDRLSILPSDVLNIILSKLPTKDAVKSSILSTRWKNLWKSLTNLDFDDSTLCSSRGRNSIGGASFSAFVNRVIISRDTPLIKKFRLSLWMPVHAFRIIAWVDAAVKQQVQEVDISLQLDGCYMLPNCLFLCESLTVLKLKIDSPLKVPDDICLPKLKVLCLSHVVVLDVFSIQQLLCSCPVLEEFSLLDCDWKSIKRTSIIAHNLKSLTIHHFRCSLLDQSRNPKIKICARNLKELNFSSNLAVNFHLDSLYALFHASIDVTVSRRGVQKILGYHVIKLLCRICRLKSLTISTDALHSLACAGNFHKLPRFSNLTRIEVYMDSADFVNGSLIAILQKSPNLESIKLVEGIETDIDLDENHLRMQQVPECFTTCLKRLDLGRFYGTSLEIQVLKFILENISVLERLRIRCSHPLSKDLKKQEEVRNQLCMLPRSSVTCLIELS</sequence>
<keyword evidence="2" id="KW-1185">Reference proteome</keyword>
<dbReference type="EMBL" id="CM044705">
    <property type="protein sequence ID" value="KAI5662158.1"/>
    <property type="molecule type" value="Genomic_DNA"/>
</dbReference>